<dbReference type="Gene3D" id="2.60.40.10">
    <property type="entry name" value="Immunoglobulins"/>
    <property type="match status" value="1"/>
</dbReference>
<dbReference type="OrthoDB" id="416222at2759"/>
<dbReference type="InterPro" id="IPR036962">
    <property type="entry name" value="Glyco_hydro_3_N_sf"/>
</dbReference>
<keyword evidence="7 21" id="KW-0732">Signal</keyword>
<dbReference type="SMART" id="SM00338">
    <property type="entry name" value="BRLZ"/>
    <property type="match status" value="1"/>
</dbReference>
<dbReference type="InterPro" id="IPR046347">
    <property type="entry name" value="bZIP_sf"/>
</dbReference>
<dbReference type="GO" id="GO:0003700">
    <property type="term" value="F:DNA-binding transcription factor activity"/>
    <property type="evidence" value="ECO:0007669"/>
    <property type="project" value="InterPro"/>
</dbReference>
<dbReference type="CDD" id="cd14688">
    <property type="entry name" value="bZIP_YAP"/>
    <property type="match status" value="1"/>
</dbReference>
<keyword evidence="19" id="KW-0175">Coiled coil</keyword>
<accession>A0A0F8XIW7</accession>
<dbReference type="Proteomes" id="UP000034947">
    <property type="component" value="Unassembled WGS sequence"/>
</dbReference>
<dbReference type="InterPro" id="IPR002772">
    <property type="entry name" value="Glyco_hydro_3_C"/>
</dbReference>
<dbReference type="InterPro" id="IPR050288">
    <property type="entry name" value="Cellulose_deg_GH3"/>
</dbReference>
<dbReference type="InterPro" id="IPR036881">
    <property type="entry name" value="Glyco_hydro_3_C_sf"/>
</dbReference>
<evidence type="ECO:0000313" key="24">
    <source>
        <dbReference type="Proteomes" id="UP000034947"/>
    </source>
</evidence>
<feature type="compositionally biased region" description="Basic and acidic residues" evidence="20">
    <location>
        <begin position="862"/>
        <end position="879"/>
    </location>
</feature>
<keyword evidence="8" id="KW-0378">Hydrolase</keyword>
<dbReference type="Pfam" id="PF01915">
    <property type="entry name" value="Glyco_hydro_3_C"/>
    <property type="match status" value="1"/>
</dbReference>
<dbReference type="InterPro" id="IPR017853">
    <property type="entry name" value="GH"/>
</dbReference>
<dbReference type="PROSITE" id="PS50217">
    <property type="entry name" value="BZIP"/>
    <property type="match status" value="1"/>
</dbReference>
<dbReference type="SUPFAM" id="SSF51445">
    <property type="entry name" value="(Trans)glycosidases"/>
    <property type="match status" value="1"/>
</dbReference>
<comment type="catalytic activity">
    <reaction evidence="1">
        <text>Hydrolysis of terminal, non-reducing beta-D-glucosyl residues with release of beta-D-glucose.</text>
        <dbReference type="EC" id="3.2.1.21"/>
    </reaction>
</comment>
<dbReference type="InterPro" id="IPR004827">
    <property type="entry name" value="bZIP"/>
</dbReference>
<keyword evidence="12" id="KW-0326">Glycosidase</keyword>
<keyword evidence="13" id="KW-0624">Polysaccharide degradation</keyword>
<evidence type="ECO:0000256" key="16">
    <source>
        <dbReference type="ARBA" id="ARBA00041276"/>
    </source>
</evidence>
<evidence type="ECO:0000256" key="7">
    <source>
        <dbReference type="ARBA" id="ARBA00022729"/>
    </source>
</evidence>
<evidence type="ECO:0000256" key="20">
    <source>
        <dbReference type="SAM" id="MobiDB-lite"/>
    </source>
</evidence>
<evidence type="ECO:0000256" key="21">
    <source>
        <dbReference type="SAM" id="SignalP"/>
    </source>
</evidence>
<evidence type="ECO:0000256" key="3">
    <source>
        <dbReference type="ARBA" id="ARBA00004987"/>
    </source>
</evidence>
<name>A0A0F8XIW7_9EURO</name>
<evidence type="ECO:0000256" key="12">
    <source>
        <dbReference type="ARBA" id="ARBA00023295"/>
    </source>
</evidence>
<feature type="domain" description="BZIP" evidence="22">
    <location>
        <begin position="920"/>
        <end position="983"/>
    </location>
</feature>
<feature type="signal peptide" evidence="21">
    <location>
        <begin position="1"/>
        <end position="20"/>
    </location>
</feature>
<dbReference type="SUPFAM" id="SSF52279">
    <property type="entry name" value="Beta-D-glucan exohydrolase, C-terminal domain"/>
    <property type="match status" value="1"/>
</dbReference>
<dbReference type="GO" id="GO:0005576">
    <property type="term" value="C:extracellular region"/>
    <property type="evidence" value="ECO:0007669"/>
    <property type="project" value="UniProtKB-SubCell"/>
</dbReference>
<evidence type="ECO:0000256" key="4">
    <source>
        <dbReference type="ARBA" id="ARBA00005336"/>
    </source>
</evidence>
<keyword evidence="24" id="KW-1185">Reference proteome</keyword>
<keyword evidence="10" id="KW-0325">Glycoprotein</keyword>
<feature type="compositionally biased region" description="Polar residues" evidence="20">
    <location>
        <begin position="880"/>
        <end position="890"/>
    </location>
</feature>
<dbReference type="VEuPathDB" id="FungiDB:P175DRAFT_0558640"/>
<dbReference type="PANTHER" id="PTHR42715">
    <property type="entry name" value="BETA-GLUCOSIDASE"/>
    <property type="match status" value="1"/>
</dbReference>
<sequence length="1034" mass="112159">MAYWAYIAYCSVLLVPHAYSASVPTGPGIDQAEWLAARHKAEALIAKMNVTEKSIIVTGTLYGGVCSGNIAAIPRLNFGGVCIQDGPVGVRLADLASVFPAGLTVGASWDKDLIYDRGRALAEEFRAKGSHVLLGPVPGPLGRNPLGGRNWEGFGPDPYLSGVATALTVRGIQAKGVQACTKHYIGNEQETQRSNTVIDGENVEAVSINMDDRTLHELYLWPFADAVRAGTASIMCSYNRLNGTYACEHPGILNDILKNELGFDGYVMSDWFATHSGAKSINAGLDMTQPGPLNLSDSTGDYFGHNLVNYVQNGTVSSDRIDDMVRRILTPYFYLHQDEDFPTVDPSTLYIMLAANDLPMSYLPLLGGSPDTPVPAARDVRGDHAILIRKLAAAGTVLLKNVNSTLPLKAPKAIAVFGNDAADVSGGLAPFLRGGSQVQIGTLAVGGGSGAGQLSYISSPLEALKIRAEKLGTRLAYITDNYQVSNGVLTGIYPAPDVCLVFLKTWAQEGFDRLSYEADWNSSAVVEQVASYCPGKTVVVTHSGGLNTMPWATNPNVSAILAAHYPGQEAGNSIVDILYGDLEPSGRLPYTIARSEADYNTRITNITGPEAVDSSAWQSNFTEGLMIDHRHFDANNITPLYEFGYGLGYSTFEITSAPQVQPGSSLLSQFPPAVETLPPGGNPHLWDPLFNLTVTVRNSGDVEGATVVQLYISLPRDTAPDGTPVKVLRGFEKLTLKPGELKAVSLSLLRRDLSYWDTGAQGWRLPKGNHSVGVGFSSRDIRQENPQDSFPVIVAAEELKMNVEWNQMVPSYTDVPYSPGAIDLEDKERWQSYFPDPSNLEKTSLSHWDQSPKSSQSPSTTSDEHTSVEYSDSDWREQLTECSTECSSEAQGLKPSAKSSSLSRPVPTLKPRTTIEGNVGDRSKKRREQNRNAQRAYRERKEQYIQALLNHIEEMNRNHIQLSESYEALKQEATRLQIQVNGLQTKLDVWNKAQLVIVKLPEGVGPNANALGLAPGPLVGMELQPDSGPSYPLV</sequence>
<evidence type="ECO:0000256" key="6">
    <source>
        <dbReference type="ARBA" id="ARBA00022525"/>
    </source>
</evidence>
<dbReference type="FunFam" id="3.20.20.300:FF:000002">
    <property type="entry name" value="Probable beta-glucosidase"/>
    <property type="match status" value="1"/>
</dbReference>
<evidence type="ECO:0000256" key="17">
    <source>
        <dbReference type="ARBA" id="ARBA00041601"/>
    </source>
</evidence>
<dbReference type="InterPro" id="IPR026891">
    <property type="entry name" value="Fn3-like"/>
</dbReference>
<reference evidence="23 24" key="1">
    <citation type="submission" date="2015-02" db="EMBL/GenBank/DDBJ databases">
        <title>Draft Genome Sequences of Two Closely-Related Aflatoxigenic Aspergillus Species Obtained from the Cote d'Ivoire.</title>
        <authorList>
            <person name="Moore G.G."/>
            <person name="Beltz S.B."/>
            <person name="Mack B.M."/>
        </authorList>
    </citation>
    <scope>NUCLEOTIDE SEQUENCE [LARGE SCALE GENOMIC DNA]</scope>
    <source>
        <strain evidence="23 24">SRRC1432</strain>
    </source>
</reference>
<dbReference type="EC" id="3.2.1.21" evidence="5"/>
<dbReference type="EMBL" id="JYKN01000667">
    <property type="protein sequence ID" value="KKK23512.1"/>
    <property type="molecule type" value="Genomic_DNA"/>
</dbReference>
<dbReference type="GO" id="GO:0008422">
    <property type="term" value="F:beta-glucosidase activity"/>
    <property type="evidence" value="ECO:0007669"/>
    <property type="project" value="UniProtKB-EC"/>
</dbReference>
<keyword evidence="9" id="KW-0136">Cellulose degradation</keyword>
<comment type="caution">
    <text evidence="23">The sequence shown here is derived from an EMBL/GenBank/DDBJ whole genome shotgun (WGS) entry which is preliminary data.</text>
</comment>
<dbReference type="PRINTS" id="PR00133">
    <property type="entry name" value="GLHYDRLASE3"/>
</dbReference>
<evidence type="ECO:0000256" key="10">
    <source>
        <dbReference type="ARBA" id="ARBA00023180"/>
    </source>
</evidence>
<evidence type="ECO:0000256" key="2">
    <source>
        <dbReference type="ARBA" id="ARBA00004613"/>
    </source>
</evidence>
<evidence type="ECO:0000256" key="9">
    <source>
        <dbReference type="ARBA" id="ARBA00023001"/>
    </source>
</evidence>
<comment type="function">
    <text evidence="14">Beta-glucosidases are one of a number of cellulolytic enzymes involved in the degradation of cellulosic biomass. Catalyzes the last step releasing glucose from the inhibitory cellobiose.</text>
</comment>
<organism evidence="23 24">
    <name type="scientific">Aspergillus ochraceoroseus</name>
    <dbReference type="NCBI Taxonomy" id="138278"/>
    <lineage>
        <taxon>Eukaryota</taxon>
        <taxon>Fungi</taxon>
        <taxon>Dikarya</taxon>
        <taxon>Ascomycota</taxon>
        <taxon>Pezizomycotina</taxon>
        <taxon>Eurotiomycetes</taxon>
        <taxon>Eurotiomycetidae</taxon>
        <taxon>Eurotiales</taxon>
        <taxon>Aspergillaceae</taxon>
        <taxon>Aspergillus</taxon>
        <taxon>Aspergillus subgen. Nidulantes</taxon>
    </lineage>
</organism>
<evidence type="ECO:0000256" key="15">
    <source>
        <dbReference type="ARBA" id="ARBA00039579"/>
    </source>
</evidence>
<dbReference type="Gene3D" id="3.20.20.300">
    <property type="entry name" value="Glycoside hydrolase, family 3, N-terminal domain"/>
    <property type="match status" value="1"/>
</dbReference>
<dbReference type="PROSITE" id="PS00036">
    <property type="entry name" value="BZIP_BASIC"/>
    <property type="match status" value="1"/>
</dbReference>
<dbReference type="Pfam" id="PF14310">
    <property type="entry name" value="Fn3-like"/>
    <property type="match status" value="1"/>
</dbReference>
<evidence type="ECO:0000256" key="14">
    <source>
        <dbReference type="ARBA" id="ARBA00024983"/>
    </source>
</evidence>
<evidence type="ECO:0000256" key="8">
    <source>
        <dbReference type="ARBA" id="ARBA00022801"/>
    </source>
</evidence>
<evidence type="ECO:0000256" key="18">
    <source>
        <dbReference type="ARBA" id="ARBA00041808"/>
    </source>
</evidence>
<evidence type="ECO:0000256" key="11">
    <source>
        <dbReference type="ARBA" id="ARBA00023277"/>
    </source>
</evidence>
<comment type="pathway">
    <text evidence="3">Glycan metabolism; cellulose degradation.</text>
</comment>
<evidence type="ECO:0000259" key="22">
    <source>
        <dbReference type="PROSITE" id="PS50217"/>
    </source>
</evidence>
<keyword evidence="6" id="KW-0964">Secreted</keyword>
<dbReference type="Pfam" id="PF00933">
    <property type="entry name" value="Glyco_hydro_3"/>
    <property type="match status" value="1"/>
</dbReference>
<feature type="region of interest" description="Disordered" evidence="20">
    <location>
        <begin position="841"/>
        <end position="935"/>
    </location>
</feature>
<evidence type="ECO:0000256" key="19">
    <source>
        <dbReference type="SAM" id="Coils"/>
    </source>
</evidence>
<gene>
    <name evidence="23" type="ORF">AOCH_004094</name>
</gene>
<evidence type="ECO:0000256" key="5">
    <source>
        <dbReference type="ARBA" id="ARBA00012744"/>
    </source>
</evidence>
<dbReference type="InterPro" id="IPR013783">
    <property type="entry name" value="Ig-like_fold"/>
</dbReference>
<evidence type="ECO:0000256" key="1">
    <source>
        <dbReference type="ARBA" id="ARBA00000448"/>
    </source>
</evidence>
<protein>
    <recommendedName>
        <fullName evidence="15">Probable beta-glucosidase G</fullName>
        <ecNumber evidence="5">3.2.1.21</ecNumber>
    </recommendedName>
    <alternativeName>
        <fullName evidence="16">Beta-D-glucoside glucohydrolase G</fullName>
    </alternativeName>
    <alternativeName>
        <fullName evidence="17">Cellobiase G</fullName>
    </alternativeName>
    <alternativeName>
        <fullName evidence="18">Gentiobiase G</fullName>
    </alternativeName>
</protein>
<dbReference type="SUPFAM" id="SSF57959">
    <property type="entry name" value="Leucine zipper domain"/>
    <property type="match status" value="1"/>
</dbReference>
<feature type="chain" id="PRO_5002529482" description="Probable beta-glucosidase G" evidence="21">
    <location>
        <begin position="21"/>
        <end position="1034"/>
    </location>
</feature>
<dbReference type="Gene3D" id="1.20.5.170">
    <property type="match status" value="1"/>
</dbReference>
<feature type="coiled-coil region" evidence="19">
    <location>
        <begin position="938"/>
        <end position="986"/>
    </location>
</feature>
<dbReference type="InterPro" id="IPR001764">
    <property type="entry name" value="Glyco_hydro_3_N"/>
</dbReference>
<proteinExistence type="inferred from homology"/>
<dbReference type="PANTHER" id="PTHR42715:SF12">
    <property type="entry name" value="BETA-GLUCOSIDASE G-RELATED"/>
    <property type="match status" value="1"/>
</dbReference>
<comment type="similarity">
    <text evidence="4">Belongs to the glycosyl hydrolase 3 family.</text>
</comment>
<evidence type="ECO:0000313" key="23">
    <source>
        <dbReference type="EMBL" id="KKK23512.1"/>
    </source>
</evidence>
<keyword evidence="11" id="KW-0119">Carbohydrate metabolism</keyword>
<feature type="compositionally biased region" description="Low complexity" evidence="20">
    <location>
        <begin position="849"/>
        <end position="861"/>
    </location>
</feature>
<comment type="subcellular location">
    <subcellularLocation>
        <location evidence="2">Secreted</location>
    </subcellularLocation>
</comment>
<dbReference type="SMART" id="SM01217">
    <property type="entry name" value="Fn3_like"/>
    <property type="match status" value="1"/>
</dbReference>
<evidence type="ECO:0000256" key="13">
    <source>
        <dbReference type="ARBA" id="ARBA00023326"/>
    </source>
</evidence>
<dbReference type="GO" id="GO:0030245">
    <property type="term" value="P:cellulose catabolic process"/>
    <property type="evidence" value="ECO:0007669"/>
    <property type="project" value="UniProtKB-KW"/>
</dbReference>
<dbReference type="Gene3D" id="3.40.50.1700">
    <property type="entry name" value="Glycoside hydrolase family 3 C-terminal domain"/>
    <property type="match status" value="1"/>
</dbReference>
<dbReference type="AlphaFoldDB" id="A0A0F8XIW7"/>